<feature type="region of interest" description="Disordered" evidence="1">
    <location>
        <begin position="191"/>
        <end position="801"/>
    </location>
</feature>
<feature type="compositionally biased region" description="Low complexity" evidence="1">
    <location>
        <begin position="767"/>
        <end position="776"/>
    </location>
</feature>
<dbReference type="Proteomes" id="UP000815325">
    <property type="component" value="Unassembled WGS sequence"/>
</dbReference>
<gene>
    <name evidence="2" type="ORF">DUNSADRAFT_4410</name>
</gene>
<protein>
    <submittedName>
        <fullName evidence="2">Uncharacterized protein</fullName>
    </submittedName>
</protein>
<feature type="compositionally biased region" description="Polar residues" evidence="1">
    <location>
        <begin position="488"/>
        <end position="506"/>
    </location>
</feature>
<feature type="compositionally biased region" description="Basic and acidic residues" evidence="1">
    <location>
        <begin position="295"/>
        <end position="308"/>
    </location>
</feature>
<feature type="compositionally biased region" description="Low complexity" evidence="1">
    <location>
        <begin position="393"/>
        <end position="404"/>
    </location>
</feature>
<feature type="compositionally biased region" description="Basic and acidic residues" evidence="1">
    <location>
        <begin position="369"/>
        <end position="379"/>
    </location>
</feature>
<feature type="compositionally biased region" description="Acidic residues" evidence="1">
    <location>
        <begin position="622"/>
        <end position="643"/>
    </location>
</feature>
<feature type="non-terminal residue" evidence="2">
    <location>
        <position position="1"/>
    </location>
</feature>
<sequence length="801" mass="82965">SKASGPFLAPGDSAYPSRAPSEMVSRAASIPASRMSSARTSLDQPSGNHALNTPQSNLGMEQWNDLQSPPLAPHSSGMGAQAALGSRSMGASVSLHRDRHPALLARPKSSFREASSFRKPPSLAAAKAVAAFSGAGAGSRHGRLPATGSFIKPFEPAAPEAKADDEKAAFPLTATTRAAQARHAAQFPISLAAQQPTPHVPPSQPMSHEPAIRAAHSLKQRKGSIGARFEPRSSINATESDGGVQRGDSDAQGDPSSGWAPGQEAGRSSSSSSQEDKDTTEAAGRADSGGGHAEPSIKQDRSKHKGADENGPVVQHLRPEQQPAASGHTQQAPAALHNDAPGGRPATGEDARAPSFQGQGLRGPPHDSQPSHEPAREDAEVGAAQVGEEHSADAGASAPTGAAGIPQKENNAEASAAPPPPPARPAARGPAVRFRSIKTEQSSSEDGGSNGSNSAPHPQPQQQHGQTKGKRVSLGIPGDAGWGAGVSFQPSRLASRAVSRQPSRPGSATRVGFRVHGTGGGDREGRRVSDADSWRVGSLNSSHQGTQEHETVISYRERASPPGGLGTHFSGELHANAFFGGGDETEDGGDEQGSGSGVMMQENVLYQENAEDDGRRGRLLAEDEEEVEIDEDYGESEEEEEEGQGNSSSSSASGSSSSGSSSLVEDDRHTLASHSILASRAHSFINQAGGHRRPFSSAAPSARAPHPKGHSHSHQRHNPYDHPLPKVFSRAPSPPPGHAAGFYGHAKDPYSKASMLPSSRGQPNSEAAASVAAAMARVNDRRRSTMTTGHGLLTPAEALKV</sequence>
<proteinExistence type="predicted"/>
<evidence type="ECO:0000256" key="1">
    <source>
        <dbReference type="SAM" id="MobiDB-lite"/>
    </source>
</evidence>
<keyword evidence="3" id="KW-1185">Reference proteome</keyword>
<feature type="compositionally biased region" description="Polar residues" evidence="1">
    <location>
        <begin position="34"/>
        <end position="67"/>
    </location>
</feature>
<evidence type="ECO:0000313" key="3">
    <source>
        <dbReference type="Proteomes" id="UP000815325"/>
    </source>
</evidence>
<feature type="compositionally biased region" description="Polar residues" evidence="1">
    <location>
        <begin position="323"/>
        <end position="332"/>
    </location>
</feature>
<feature type="compositionally biased region" description="Basic and acidic residues" evidence="1">
    <location>
        <begin position="521"/>
        <end position="533"/>
    </location>
</feature>
<feature type="compositionally biased region" description="Low complexity" evidence="1">
    <location>
        <begin position="644"/>
        <end position="663"/>
    </location>
</feature>
<comment type="caution">
    <text evidence="2">The sequence shown here is derived from an EMBL/GenBank/DDBJ whole genome shotgun (WGS) entry which is preliminary data.</text>
</comment>
<evidence type="ECO:0000313" key="2">
    <source>
        <dbReference type="EMBL" id="KAF5837430.1"/>
    </source>
</evidence>
<feature type="compositionally biased region" description="Basic and acidic residues" evidence="1">
    <location>
        <begin position="546"/>
        <end position="559"/>
    </location>
</feature>
<reference evidence="2" key="1">
    <citation type="submission" date="2017-08" db="EMBL/GenBank/DDBJ databases">
        <authorList>
            <person name="Polle J.E."/>
            <person name="Barry K."/>
            <person name="Cushman J."/>
            <person name="Schmutz J."/>
            <person name="Tran D."/>
            <person name="Hathwaick L.T."/>
            <person name="Yim W.C."/>
            <person name="Jenkins J."/>
            <person name="Mckie-Krisberg Z.M."/>
            <person name="Prochnik S."/>
            <person name="Lindquist E."/>
            <person name="Dockter R.B."/>
            <person name="Adam C."/>
            <person name="Molina H."/>
            <person name="Bunkerborg J."/>
            <person name="Jin E."/>
            <person name="Buchheim M."/>
            <person name="Magnuson J."/>
        </authorList>
    </citation>
    <scope>NUCLEOTIDE SEQUENCE</scope>
    <source>
        <strain evidence="2">CCAP 19/18</strain>
    </source>
</reference>
<feature type="compositionally biased region" description="Basic residues" evidence="1">
    <location>
        <begin position="705"/>
        <end position="717"/>
    </location>
</feature>
<accession>A0ABQ7GS53</accession>
<feature type="compositionally biased region" description="Low complexity" evidence="1">
    <location>
        <begin position="442"/>
        <end position="466"/>
    </location>
</feature>
<feature type="compositionally biased region" description="Basic and acidic residues" evidence="1">
    <location>
        <begin position="612"/>
        <end position="621"/>
    </location>
</feature>
<name>A0ABQ7GS53_DUNSA</name>
<dbReference type="EMBL" id="MU069616">
    <property type="protein sequence ID" value="KAF5837430.1"/>
    <property type="molecule type" value="Genomic_DNA"/>
</dbReference>
<feature type="non-terminal residue" evidence="2">
    <location>
        <position position="801"/>
    </location>
</feature>
<organism evidence="2 3">
    <name type="scientific">Dunaliella salina</name>
    <name type="common">Green alga</name>
    <name type="synonym">Protococcus salinus</name>
    <dbReference type="NCBI Taxonomy" id="3046"/>
    <lineage>
        <taxon>Eukaryota</taxon>
        <taxon>Viridiplantae</taxon>
        <taxon>Chlorophyta</taxon>
        <taxon>core chlorophytes</taxon>
        <taxon>Chlorophyceae</taxon>
        <taxon>CS clade</taxon>
        <taxon>Chlamydomonadales</taxon>
        <taxon>Dunaliellaceae</taxon>
        <taxon>Dunaliella</taxon>
    </lineage>
</organism>
<feature type="compositionally biased region" description="Polar residues" evidence="1">
    <location>
        <begin position="756"/>
        <end position="765"/>
    </location>
</feature>
<feature type="region of interest" description="Disordered" evidence="1">
    <location>
        <begin position="1"/>
        <end position="96"/>
    </location>
</feature>
<feature type="compositionally biased region" description="Low complexity" evidence="1">
    <location>
        <begin position="695"/>
        <end position="704"/>
    </location>
</feature>